<dbReference type="Proteomes" id="UP000250369">
    <property type="component" value="Unassembled WGS sequence"/>
</dbReference>
<accession>A0A329LPR7</accession>
<dbReference type="RefSeq" id="WP_113036594.1">
    <property type="nucleotide sequence ID" value="NZ_QMFB01000051.1"/>
</dbReference>
<organism evidence="2 3">
    <name type="scientific">Paenibacillus contaminans</name>
    <dbReference type="NCBI Taxonomy" id="450362"/>
    <lineage>
        <taxon>Bacteria</taxon>
        <taxon>Bacillati</taxon>
        <taxon>Bacillota</taxon>
        <taxon>Bacilli</taxon>
        <taxon>Bacillales</taxon>
        <taxon>Paenibacillaceae</taxon>
        <taxon>Paenibacillus</taxon>
    </lineage>
</organism>
<comment type="caution">
    <text evidence="2">The sequence shown here is derived from an EMBL/GenBank/DDBJ whole genome shotgun (WGS) entry which is preliminary data.</text>
</comment>
<dbReference type="PROSITE" id="PS51186">
    <property type="entry name" value="GNAT"/>
    <property type="match status" value="1"/>
</dbReference>
<dbReference type="Pfam" id="PF00583">
    <property type="entry name" value="Acetyltransf_1"/>
    <property type="match status" value="1"/>
</dbReference>
<dbReference type="InterPro" id="IPR000182">
    <property type="entry name" value="GNAT_dom"/>
</dbReference>
<dbReference type="InterPro" id="IPR016181">
    <property type="entry name" value="Acyl_CoA_acyltransferase"/>
</dbReference>
<evidence type="ECO:0000313" key="2">
    <source>
        <dbReference type="EMBL" id="RAV09220.1"/>
    </source>
</evidence>
<evidence type="ECO:0000259" key="1">
    <source>
        <dbReference type="PROSITE" id="PS51186"/>
    </source>
</evidence>
<protein>
    <recommendedName>
        <fullName evidence="1">N-acetyltransferase domain-containing protein</fullName>
    </recommendedName>
</protein>
<reference evidence="2 3" key="1">
    <citation type="journal article" date="2009" name="Int. J. Syst. Evol. Microbiol.">
        <title>Paenibacillus contaminans sp. nov., isolated from a contaminated laboratory plate.</title>
        <authorList>
            <person name="Chou J.H."/>
            <person name="Lee J.H."/>
            <person name="Lin M.C."/>
            <person name="Chang P.S."/>
            <person name="Arun A.B."/>
            <person name="Young C.C."/>
            <person name="Chen W.M."/>
        </authorList>
    </citation>
    <scope>NUCLEOTIDE SEQUENCE [LARGE SCALE GENOMIC DNA]</scope>
    <source>
        <strain evidence="2 3">CKOBP-6</strain>
    </source>
</reference>
<sequence>MQTALQYTIRLMTTEEEASSIRDFFLSRDSFDDQHYTPGEIEHFQYNPFVSLREPNYNFWYAVNEQNELIGACSVFENEQKTSGYNLDYIAVHKDYRKHGIASRLFDEMLDFVRLNGGRYVLAYTCDLPEYHSVQKLFIKRGFVGVGHVPDYYYIGEGRLTFLKRM</sequence>
<feature type="domain" description="N-acetyltransferase" evidence="1">
    <location>
        <begin position="7"/>
        <end position="166"/>
    </location>
</feature>
<dbReference type="SUPFAM" id="SSF55729">
    <property type="entry name" value="Acyl-CoA N-acyltransferases (Nat)"/>
    <property type="match status" value="1"/>
</dbReference>
<gene>
    <name evidence="2" type="ORF">DQG23_39710</name>
</gene>
<proteinExistence type="predicted"/>
<keyword evidence="3" id="KW-1185">Reference proteome</keyword>
<name>A0A329LPR7_9BACL</name>
<dbReference type="Gene3D" id="3.40.630.30">
    <property type="match status" value="1"/>
</dbReference>
<dbReference type="OrthoDB" id="2594994at2"/>
<dbReference type="GO" id="GO:0016747">
    <property type="term" value="F:acyltransferase activity, transferring groups other than amino-acyl groups"/>
    <property type="evidence" value="ECO:0007669"/>
    <property type="project" value="InterPro"/>
</dbReference>
<evidence type="ECO:0000313" key="3">
    <source>
        <dbReference type="Proteomes" id="UP000250369"/>
    </source>
</evidence>
<dbReference type="AlphaFoldDB" id="A0A329LPR7"/>
<dbReference type="EMBL" id="QMFB01000051">
    <property type="protein sequence ID" value="RAV09220.1"/>
    <property type="molecule type" value="Genomic_DNA"/>
</dbReference>
<dbReference type="CDD" id="cd04301">
    <property type="entry name" value="NAT_SF"/>
    <property type="match status" value="1"/>
</dbReference>